<dbReference type="FunFam" id="1.10.510.10:FF:000358">
    <property type="entry name" value="Putative leucine-rich repeat receptor-like serine/threonine-protein kinase"/>
    <property type="match status" value="1"/>
</dbReference>
<evidence type="ECO:0000256" key="15">
    <source>
        <dbReference type="ARBA" id="ARBA00022824"/>
    </source>
</evidence>
<dbReference type="InterPro" id="IPR017441">
    <property type="entry name" value="Protein_kinase_ATP_BS"/>
</dbReference>
<evidence type="ECO:0000313" key="31">
    <source>
        <dbReference type="Proteomes" id="UP000032180"/>
    </source>
</evidence>
<evidence type="ECO:0000256" key="1">
    <source>
        <dbReference type="ARBA" id="ARBA00001936"/>
    </source>
</evidence>
<dbReference type="GO" id="GO:0005524">
    <property type="term" value="F:ATP binding"/>
    <property type="evidence" value="ECO:0007669"/>
    <property type="project" value="UniProtKB-UniRule"/>
</dbReference>
<evidence type="ECO:0000256" key="28">
    <source>
        <dbReference type="SAM" id="Phobius"/>
    </source>
</evidence>
<dbReference type="Proteomes" id="UP000032180">
    <property type="component" value="Chromosome 11"/>
</dbReference>
<dbReference type="Pfam" id="PF00069">
    <property type="entry name" value="Pkinase"/>
    <property type="match status" value="1"/>
</dbReference>
<reference evidence="30" key="3">
    <citation type="submission" date="2015-04" db="UniProtKB">
        <authorList>
            <consortium name="EnsemblPlants"/>
        </authorList>
    </citation>
    <scope>IDENTIFICATION</scope>
</reference>
<dbReference type="EnsemblPlants" id="LPERR11G03940.1">
    <property type="protein sequence ID" value="LPERR11G03940.1"/>
    <property type="gene ID" value="LPERR11G03940"/>
</dbReference>
<keyword evidence="16 26" id="KW-0067">ATP-binding</keyword>
<evidence type="ECO:0000259" key="29">
    <source>
        <dbReference type="PROSITE" id="PS50011"/>
    </source>
</evidence>
<keyword evidence="9" id="KW-0808">Transferase</keyword>
<reference evidence="31" key="2">
    <citation type="submission" date="2013-12" db="EMBL/GenBank/DDBJ databases">
        <authorList>
            <person name="Yu Y."/>
            <person name="Lee S."/>
            <person name="de Baynast K."/>
            <person name="Wissotski M."/>
            <person name="Liu L."/>
            <person name="Talag J."/>
            <person name="Goicoechea J."/>
            <person name="Angelova A."/>
            <person name="Jetty R."/>
            <person name="Kudrna D."/>
            <person name="Golser W."/>
            <person name="Rivera L."/>
            <person name="Zhang J."/>
            <person name="Wing R."/>
        </authorList>
    </citation>
    <scope>NUCLEOTIDE SEQUENCE</scope>
</reference>
<dbReference type="InterPro" id="IPR000719">
    <property type="entry name" value="Prot_kinase_dom"/>
</dbReference>
<keyword evidence="6 27" id="KW-0723">Serine/threonine-protein kinase</keyword>
<evidence type="ECO:0000256" key="5">
    <source>
        <dbReference type="ARBA" id="ARBA00022475"/>
    </source>
</evidence>
<dbReference type="InterPro" id="IPR011009">
    <property type="entry name" value="Kinase-like_dom_sf"/>
</dbReference>
<evidence type="ECO:0000256" key="4">
    <source>
        <dbReference type="ARBA" id="ARBA00012513"/>
    </source>
</evidence>
<accession>A0A0D9XPK0</accession>
<evidence type="ECO:0000256" key="2">
    <source>
        <dbReference type="ARBA" id="ARBA00004162"/>
    </source>
</evidence>
<proteinExistence type="inferred from homology"/>
<dbReference type="GO" id="GO:0005789">
    <property type="term" value="C:endoplasmic reticulum membrane"/>
    <property type="evidence" value="ECO:0007669"/>
    <property type="project" value="UniProtKB-SubCell"/>
</dbReference>
<comment type="function">
    <text evidence="24">The processed protein kinase Xa21 chain released by protein cleavage after X.oryzae pv. oryzae protein Ax21 detection translocates into the nucleus where it can bind and regulate WRKY62, a transcription factor. Confers resistance to the bacterial pathogen X.oryzae pv. oryzae (Xoo).</text>
</comment>
<evidence type="ECO:0000256" key="26">
    <source>
        <dbReference type="PROSITE-ProRule" id="PRU10141"/>
    </source>
</evidence>
<evidence type="ECO:0000256" key="17">
    <source>
        <dbReference type="ARBA" id="ARBA00022989"/>
    </source>
</evidence>
<comment type="cofactor">
    <cofactor evidence="1">
        <name>Mn(2+)</name>
        <dbReference type="ChEBI" id="CHEBI:29035"/>
    </cofactor>
</comment>
<comment type="subcellular location">
    <subcellularLocation>
        <location evidence="2">Cell membrane</location>
        <topology evidence="2">Single-pass membrane protein</topology>
    </subcellularLocation>
    <subcellularLocation>
        <location evidence="3">Endoplasmic reticulum membrane</location>
        <topology evidence="3">Single-pass membrane protein</topology>
    </subcellularLocation>
</comment>
<dbReference type="PROSITE" id="PS00108">
    <property type="entry name" value="PROTEIN_KINASE_ST"/>
    <property type="match status" value="1"/>
</dbReference>
<keyword evidence="31" id="KW-1185">Reference proteome</keyword>
<feature type="domain" description="Protein kinase" evidence="29">
    <location>
        <begin position="68"/>
        <end position="376"/>
    </location>
</feature>
<evidence type="ECO:0000256" key="23">
    <source>
        <dbReference type="ARBA" id="ARBA00054320"/>
    </source>
</evidence>
<organism evidence="30 31">
    <name type="scientific">Leersia perrieri</name>
    <dbReference type="NCBI Taxonomy" id="77586"/>
    <lineage>
        <taxon>Eukaryota</taxon>
        <taxon>Viridiplantae</taxon>
        <taxon>Streptophyta</taxon>
        <taxon>Embryophyta</taxon>
        <taxon>Tracheophyta</taxon>
        <taxon>Spermatophyta</taxon>
        <taxon>Magnoliopsida</taxon>
        <taxon>Liliopsida</taxon>
        <taxon>Poales</taxon>
        <taxon>Poaceae</taxon>
        <taxon>BOP clade</taxon>
        <taxon>Oryzoideae</taxon>
        <taxon>Oryzeae</taxon>
        <taxon>Oryzinae</taxon>
        <taxon>Leersia</taxon>
    </lineage>
</organism>
<dbReference type="AlphaFoldDB" id="A0A0D9XPK0"/>
<keyword evidence="19" id="KW-0675">Receptor</keyword>
<evidence type="ECO:0000256" key="22">
    <source>
        <dbReference type="ARBA" id="ARBA00048679"/>
    </source>
</evidence>
<evidence type="ECO:0000256" key="8">
    <source>
        <dbReference type="ARBA" id="ARBA00022614"/>
    </source>
</evidence>
<comment type="catalytic activity">
    <reaction evidence="22">
        <text>L-seryl-[protein] + ATP = O-phospho-L-seryl-[protein] + ADP + H(+)</text>
        <dbReference type="Rhea" id="RHEA:17989"/>
        <dbReference type="Rhea" id="RHEA-COMP:9863"/>
        <dbReference type="Rhea" id="RHEA-COMP:11604"/>
        <dbReference type="ChEBI" id="CHEBI:15378"/>
        <dbReference type="ChEBI" id="CHEBI:29999"/>
        <dbReference type="ChEBI" id="CHEBI:30616"/>
        <dbReference type="ChEBI" id="CHEBI:83421"/>
        <dbReference type="ChEBI" id="CHEBI:456216"/>
        <dbReference type="EC" id="2.7.11.1"/>
    </reaction>
</comment>
<evidence type="ECO:0000256" key="14">
    <source>
        <dbReference type="ARBA" id="ARBA00022777"/>
    </source>
</evidence>
<keyword evidence="18 28" id="KW-0472">Membrane</keyword>
<keyword evidence="17 28" id="KW-1133">Transmembrane helix</keyword>
<dbReference type="Gene3D" id="3.30.200.20">
    <property type="entry name" value="Phosphorylase Kinase, domain 1"/>
    <property type="match status" value="1"/>
</dbReference>
<evidence type="ECO:0000256" key="27">
    <source>
        <dbReference type="RuleBase" id="RU000304"/>
    </source>
</evidence>
<evidence type="ECO:0000256" key="3">
    <source>
        <dbReference type="ARBA" id="ARBA00004389"/>
    </source>
</evidence>
<dbReference type="PROSITE" id="PS00107">
    <property type="entry name" value="PROTEIN_KINASE_ATP"/>
    <property type="match status" value="1"/>
</dbReference>
<dbReference type="GO" id="GO:0005886">
    <property type="term" value="C:plasma membrane"/>
    <property type="evidence" value="ECO:0007669"/>
    <property type="project" value="UniProtKB-SubCell"/>
</dbReference>
<dbReference type="STRING" id="77586.A0A0D9XPK0"/>
<sequence length="387" mass="42699">MDSIKHTDSFSLKVVLPIIAIVASLIAAISIMGFWKGKQNKQSISSPSFGRKFPKVSHSDLVRATEGFSTSNLIGRGRYGSVYQGKLFEEKNMVAVKVFNLETRGAGKSFIVECNALKNVRHRNIVTILTACSSSDSSGNDFKALLYEFMPQGDLHNLLYSTRDGDGSSNLNNVSLSLRLNIVVNVSDALAYLHHNHQRTIVHNDIKPSNILLNDDMTAHVGDFGVAAFKSDSTTSSFSDSLLADSSAIKGTIGYIAPECAGGGRVSTSLDVYSFGIVLLEMFIRRMPTDDMFKDGMSIAKYAELNLPDNMLHIVDPQLLQELHICYETPMDLEKNEVKCLLSVLNIGLNCTRLVPSERMSMEVAAKLHGIRDKYLTTQKKEDKYLT</sequence>
<keyword evidence="15" id="KW-0256">Endoplasmic reticulum</keyword>
<dbReference type="PANTHER" id="PTHR48055">
    <property type="entry name" value="LEUCINE-RICH REPEAT RECEPTOR PROTEIN KINASE EMS1"/>
    <property type="match status" value="1"/>
</dbReference>
<evidence type="ECO:0000256" key="13">
    <source>
        <dbReference type="ARBA" id="ARBA00022741"/>
    </source>
</evidence>
<keyword evidence="8" id="KW-0433">Leucine-rich repeat</keyword>
<dbReference type="SMART" id="SM00220">
    <property type="entry name" value="S_TKc"/>
    <property type="match status" value="1"/>
</dbReference>
<dbReference type="GO" id="GO:0004674">
    <property type="term" value="F:protein serine/threonine kinase activity"/>
    <property type="evidence" value="ECO:0007669"/>
    <property type="project" value="UniProtKB-KW"/>
</dbReference>
<reference evidence="30 31" key="1">
    <citation type="submission" date="2012-08" db="EMBL/GenBank/DDBJ databases">
        <title>Oryza genome evolution.</title>
        <authorList>
            <person name="Wing R.A."/>
        </authorList>
    </citation>
    <scope>NUCLEOTIDE SEQUENCE</scope>
</reference>
<dbReference type="SUPFAM" id="SSF56112">
    <property type="entry name" value="Protein kinase-like (PK-like)"/>
    <property type="match status" value="1"/>
</dbReference>
<evidence type="ECO:0000256" key="12">
    <source>
        <dbReference type="ARBA" id="ARBA00022737"/>
    </source>
</evidence>
<evidence type="ECO:0000313" key="30">
    <source>
        <dbReference type="EnsemblPlants" id="LPERR11G03940.1"/>
    </source>
</evidence>
<comment type="catalytic activity">
    <reaction evidence="21">
        <text>L-threonyl-[protein] + ATP = O-phospho-L-threonyl-[protein] + ADP + H(+)</text>
        <dbReference type="Rhea" id="RHEA:46608"/>
        <dbReference type="Rhea" id="RHEA-COMP:11060"/>
        <dbReference type="Rhea" id="RHEA-COMP:11605"/>
        <dbReference type="ChEBI" id="CHEBI:15378"/>
        <dbReference type="ChEBI" id="CHEBI:30013"/>
        <dbReference type="ChEBI" id="CHEBI:30616"/>
        <dbReference type="ChEBI" id="CHEBI:61977"/>
        <dbReference type="ChEBI" id="CHEBI:456216"/>
        <dbReference type="EC" id="2.7.11.1"/>
    </reaction>
</comment>
<keyword evidence="12" id="KW-0677">Repeat</keyword>
<evidence type="ECO:0000256" key="11">
    <source>
        <dbReference type="ARBA" id="ARBA00022729"/>
    </source>
</evidence>
<evidence type="ECO:0000256" key="16">
    <source>
        <dbReference type="ARBA" id="ARBA00022840"/>
    </source>
</evidence>
<evidence type="ECO:0000256" key="19">
    <source>
        <dbReference type="ARBA" id="ARBA00023170"/>
    </source>
</evidence>
<dbReference type="InterPro" id="IPR008271">
    <property type="entry name" value="Ser/Thr_kinase_AS"/>
</dbReference>
<comment type="similarity">
    <text evidence="27">Belongs to the protein kinase superfamily.</text>
</comment>
<dbReference type="eggNOG" id="ENOG502QPYS">
    <property type="taxonomic scope" value="Eukaryota"/>
</dbReference>
<evidence type="ECO:0000256" key="6">
    <source>
        <dbReference type="ARBA" id="ARBA00022527"/>
    </source>
</evidence>
<keyword evidence="11" id="KW-0732">Signal</keyword>
<keyword evidence="7" id="KW-0597">Phosphoprotein</keyword>
<evidence type="ECO:0000256" key="18">
    <source>
        <dbReference type="ARBA" id="ARBA00023136"/>
    </source>
</evidence>
<keyword evidence="10 28" id="KW-0812">Transmembrane</keyword>
<dbReference type="EC" id="2.7.11.1" evidence="4"/>
<keyword evidence="5" id="KW-1003">Cell membrane</keyword>
<dbReference type="FunFam" id="3.30.200.20:FF:000432">
    <property type="entry name" value="LRR receptor-like serine/threonine-protein kinase EFR"/>
    <property type="match status" value="1"/>
</dbReference>
<dbReference type="Gramene" id="LPERR11G03940.1">
    <property type="protein sequence ID" value="LPERR11G03940.1"/>
    <property type="gene ID" value="LPERR11G03940"/>
</dbReference>
<dbReference type="PANTHER" id="PTHR48055:SF50">
    <property type="entry name" value="PROTEIN KINASE DOMAIN-CONTAINING PROTEIN"/>
    <property type="match status" value="1"/>
</dbReference>
<protein>
    <recommendedName>
        <fullName evidence="25">Receptor kinase-like protein Xa21</fullName>
        <ecNumber evidence="4">2.7.11.1</ecNumber>
    </recommendedName>
</protein>
<comment type="function">
    <text evidence="23">Receptor kinase that detects X.oryzae pv. oryzae protein Ax21 to promote innate immunity. Following X.oryzae pv. oryzae protein Ax21 detection, undergoes cleavage, releasing the processed protein kinase Xa21 chain.</text>
</comment>
<evidence type="ECO:0000256" key="25">
    <source>
        <dbReference type="ARBA" id="ARBA00072040"/>
    </source>
</evidence>
<dbReference type="Gene3D" id="1.10.510.10">
    <property type="entry name" value="Transferase(Phosphotransferase) domain 1"/>
    <property type="match status" value="1"/>
</dbReference>
<evidence type="ECO:0000256" key="20">
    <source>
        <dbReference type="ARBA" id="ARBA00023180"/>
    </source>
</evidence>
<dbReference type="InterPro" id="IPR051564">
    <property type="entry name" value="LRR_receptor-like_kinase"/>
</dbReference>
<evidence type="ECO:0000256" key="7">
    <source>
        <dbReference type="ARBA" id="ARBA00022553"/>
    </source>
</evidence>
<feature type="transmembrane region" description="Helical" evidence="28">
    <location>
        <begin position="12"/>
        <end position="35"/>
    </location>
</feature>
<keyword evidence="14" id="KW-0418">Kinase</keyword>
<dbReference type="HOGENOM" id="CLU_000288_21_4_1"/>
<evidence type="ECO:0000256" key="9">
    <source>
        <dbReference type="ARBA" id="ARBA00022679"/>
    </source>
</evidence>
<evidence type="ECO:0000256" key="24">
    <source>
        <dbReference type="ARBA" id="ARBA00056628"/>
    </source>
</evidence>
<evidence type="ECO:0000256" key="10">
    <source>
        <dbReference type="ARBA" id="ARBA00022692"/>
    </source>
</evidence>
<dbReference type="PROSITE" id="PS50011">
    <property type="entry name" value="PROTEIN_KINASE_DOM"/>
    <property type="match status" value="1"/>
</dbReference>
<name>A0A0D9XPK0_9ORYZ</name>
<keyword evidence="13 26" id="KW-0547">Nucleotide-binding</keyword>
<evidence type="ECO:0000256" key="21">
    <source>
        <dbReference type="ARBA" id="ARBA00047899"/>
    </source>
</evidence>
<feature type="binding site" evidence="26">
    <location>
        <position position="97"/>
    </location>
    <ligand>
        <name>ATP</name>
        <dbReference type="ChEBI" id="CHEBI:30616"/>
    </ligand>
</feature>
<keyword evidence="20" id="KW-0325">Glycoprotein</keyword>